<reference evidence="1 2" key="1">
    <citation type="submission" date="2022-11" db="EMBL/GenBank/DDBJ databases">
        <title>Draft genome sequence of Saccharopolyspora sp. WRP15-2 isolated from rhizosphere soils of wild rice in Thailand.</title>
        <authorList>
            <person name="Duangmal K."/>
            <person name="Kammanee S."/>
            <person name="Muangham S."/>
        </authorList>
    </citation>
    <scope>NUCLEOTIDE SEQUENCE [LARGE SCALE GENOMIC DNA]</scope>
    <source>
        <strain evidence="1 2">WRP15-2</strain>
    </source>
</reference>
<organism evidence="1 2">
    <name type="scientific">Saccharopolyspora oryzae</name>
    <dbReference type="NCBI Taxonomy" id="2997343"/>
    <lineage>
        <taxon>Bacteria</taxon>
        <taxon>Bacillati</taxon>
        <taxon>Actinomycetota</taxon>
        <taxon>Actinomycetes</taxon>
        <taxon>Pseudonocardiales</taxon>
        <taxon>Pseudonocardiaceae</taxon>
        <taxon>Saccharopolyspora</taxon>
    </lineage>
</organism>
<proteinExistence type="predicted"/>
<evidence type="ECO:0000313" key="2">
    <source>
        <dbReference type="Proteomes" id="UP001210380"/>
    </source>
</evidence>
<accession>A0ABT4V6L5</accession>
<protein>
    <submittedName>
        <fullName evidence="1">Uncharacterized protein</fullName>
    </submittedName>
</protein>
<sequence>MDLITRCSELPHEKLCEEIRIAGLAYKHALDVGSKADVEMAESVLNWFLDELADRLRGSAAPMARDSREDEPVPQ</sequence>
<dbReference type="RefSeq" id="WP_270952628.1">
    <property type="nucleotide sequence ID" value="NZ_JAQGLA010000071.1"/>
</dbReference>
<gene>
    <name evidence="1" type="ORF">OU415_29515</name>
</gene>
<name>A0ABT4V6L5_9PSEU</name>
<dbReference type="EMBL" id="JAQGLA010000071">
    <property type="protein sequence ID" value="MDA3629599.1"/>
    <property type="molecule type" value="Genomic_DNA"/>
</dbReference>
<keyword evidence="2" id="KW-1185">Reference proteome</keyword>
<dbReference type="Proteomes" id="UP001210380">
    <property type="component" value="Unassembled WGS sequence"/>
</dbReference>
<comment type="caution">
    <text evidence="1">The sequence shown here is derived from an EMBL/GenBank/DDBJ whole genome shotgun (WGS) entry which is preliminary data.</text>
</comment>
<evidence type="ECO:0000313" key="1">
    <source>
        <dbReference type="EMBL" id="MDA3629599.1"/>
    </source>
</evidence>